<dbReference type="PANTHER" id="PTHR37612">
    <property type="entry name" value="FIBROIN HEAVY CHAIN FIB-H LIKE PROTEIN"/>
    <property type="match status" value="1"/>
</dbReference>
<dbReference type="AlphaFoldDB" id="A0A8J6XDE4"/>
<proteinExistence type="predicted"/>
<dbReference type="RefSeq" id="WP_190828689.1">
    <property type="nucleotide sequence ID" value="NZ_CAWPPI010000050.1"/>
</dbReference>
<feature type="compositionally biased region" description="Gly residues" evidence="1">
    <location>
        <begin position="260"/>
        <end position="375"/>
    </location>
</feature>
<evidence type="ECO:0000256" key="1">
    <source>
        <dbReference type="SAM" id="MobiDB-lite"/>
    </source>
</evidence>
<name>A0A8J6XDE4_9CYAN</name>
<dbReference type="PANTHER" id="PTHR37612:SF20">
    <property type="entry name" value="PER-HEXAMER REPEAT PROTEIN 5-RELATED"/>
    <property type="match status" value="1"/>
</dbReference>
<dbReference type="Proteomes" id="UP000629098">
    <property type="component" value="Unassembled WGS sequence"/>
</dbReference>
<sequence length="478" mass="49313">MRVYIALVWLKQLDKTRQKLKVKRQKKEILNLSYFLFFTFYFLLFKPALAQVGYRSSDGYYYIRGLENNKTYQVDFGGMPLLRAATSNKCGILQFKPSKNFQPGDKFEIIDEKASITYGFIFAPGLSKKETPKCENQIVTQKEIWVTSTKFIAISGLTPSSAVTIKLLSQNKSKNLRANLCGFITIKLDSIVPSAFITEGKAYSTNSKPERGIACRKGMLYVSYPPPTPINPIPEDTWKQQNIAPNFSPETQMLANNGSSGSGGNTSGGGTSGTSGSGSGSGSSSGTGGGSSGTGSGSSTGSAGTGSGSGTGSGNSGTGGTSGGTGGSTGSGTGGTSGGTGGSTSGGTGSGGNTGGSTGSGTGASGGSGTGGTSGGTSPQPPAGQKFCKVGFSQLLVTGLAANKKHYAATPEDDVYNEVISSSDGYALFSNIDYNDKWSGDSAQIEIGTINPNKAEWENREPIGAMYVKKLNTIVPCQ</sequence>
<dbReference type="InterPro" id="IPR052258">
    <property type="entry name" value="Diverse_Func_Domain-Protein"/>
</dbReference>
<organism evidence="2 3">
    <name type="scientific">Iningainema tapete BLCC-T55</name>
    <dbReference type="NCBI Taxonomy" id="2748662"/>
    <lineage>
        <taxon>Bacteria</taxon>
        <taxon>Bacillati</taxon>
        <taxon>Cyanobacteriota</taxon>
        <taxon>Cyanophyceae</taxon>
        <taxon>Nostocales</taxon>
        <taxon>Scytonemataceae</taxon>
        <taxon>Iningainema tapete</taxon>
    </lineage>
</organism>
<protein>
    <submittedName>
        <fullName evidence="2">Uncharacterized protein</fullName>
    </submittedName>
</protein>
<accession>A0A8J6XDE4</accession>
<comment type="caution">
    <text evidence="2">The sequence shown here is derived from an EMBL/GenBank/DDBJ whole genome shotgun (WGS) entry which is preliminary data.</text>
</comment>
<dbReference type="EMBL" id="JACXAE010000050">
    <property type="protein sequence ID" value="MBD2773199.1"/>
    <property type="molecule type" value="Genomic_DNA"/>
</dbReference>
<evidence type="ECO:0000313" key="3">
    <source>
        <dbReference type="Proteomes" id="UP000629098"/>
    </source>
</evidence>
<reference evidence="2" key="1">
    <citation type="submission" date="2020-09" db="EMBL/GenBank/DDBJ databases">
        <title>Iningainema tapete sp. nov. (Scytonemataceae, Cyanobacteria) from greenhouses in central Florida (USA) produces two types of nodularin with biosynthetic potential for microcystin-LR and anabaenopeptins.</title>
        <authorList>
            <person name="Berthold D.E."/>
            <person name="Lefler F.W."/>
            <person name="Huang I.-S."/>
            <person name="Abdulla H."/>
            <person name="Zimba P.V."/>
            <person name="Laughinghouse H.D. IV."/>
        </authorList>
    </citation>
    <scope>NUCLEOTIDE SEQUENCE</scope>
    <source>
        <strain evidence="2">BLCCT55</strain>
    </source>
</reference>
<feature type="region of interest" description="Disordered" evidence="1">
    <location>
        <begin position="249"/>
        <end position="385"/>
    </location>
</feature>
<gene>
    <name evidence="2" type="ORF">ICL16_14260</name>
</gene>
<keyword evidence="3" id="KW-1185">Reference proteome</keyword>
<evidence type="ECO:0000313" key="2">
    <source>
        <dbReference type="EMBL" id="MBD2773199.1"/>
    </source>
</evidence>